<dbReference type="SUPFAM" id="SSF56935">
    <property type="entry name" value="Porins"/>
    <property type="match status" value="1"/>
</dbReference>
<keyword evidence="4 8" id="KW-0812">Transmembrane</keyword>
<evidence type="ECO:0000256" key="6">
    <source>
        <dbReference type="ARBA" id="ARBA00023136"/>
    </source>
</evidence>
<dbReference type="InterPro" id="IPR008969">
    <property type="entry name" value="CarboxyPept-like_regulatory"/>
</dbReference>
<dbReference type="AlphaFoldDB" id="A0A9D1W9D3"/>
<dbReference type="Pfam" id="PF07715">
    <property type="entry name" value="Plug"/>
    <property type="match status" value="1"/>
</dbReference>
<proteinExistence type="inferred from homology"/>
<dbReference type="InterPro" id="IPR036942">
    <property type="entry name" value="Beta-barrel_TonB_sf"/>
</dbReference>
<evidence type="ECO:0000256" key="1">
    <source>
        <dbReference type="ARBA" id="ARBA00004571"/>
    </source>
</evidence>
<keyword evidence="2 8" id="KW-0813">Transport</keyword>
<dbReference type="GO" id="GO:0044718">
    <property type="term" value="P:siderophore transmembrane transport"/>
    <property type="evidence" value="ECO:0007669"/>
    <property type="project" value="TreeGrafter"/>
</dbReference>
<dbReference type="InterPro" id="IPR037066">
    <property type="entry name" value="Plug_dom_sf"/>
</dbReference>
<feature type="domain" description="TonB-dependent receptor plug" evidence="9">
    <location>
        <begin position="130"/>
        <end position="234"/>
    </location>
</feature>
<dbReference type="Proteomes" id="UP000824156">
    <property type="component" value="Unassembled WGS sequence"/>
</dbReference>
<dbReference type="EMBL" id="DXEZ01000211">
    <property type="protein sequence ID" value="HIX54858.1"/>
    <property type="molecule type" value="Genomic_DNA"/>
</dbReference>
<dbReference type="Pfam" id="PF13715">
    <property type="entry name" value="CarbopepD_reg_2"/>
    <property type="match status" value="1"/>
</dbReference>
<comment type="caution">
    <text evidence="10">The sequence shown here is derived from an EMBL/GenBank/DDBJ whole genome shotgun (WGS) entry which is preliminary data.</text>
</comment>
<gene>
    <name evidence="10" type="ORF">H9853_07520</name>
</gene>
<sequence length="799" mass="90612">MRNIKQIITSVFLLLAAMLTYSGLYGQENNRNTRQISGSVKDDYGQLIEGAHIIIKASSQQTYTTVEGSFSFTIEGNGHILVVSKVGYETVERNIQNLPSNGKLDIVLSRAKYTEIEETTVIGKSALQEVRETAYNVTALDAKAFHNTTLDLAHLLNRASGVKIRETGGVGSDYSINLNGFTGRHVKVFIDGIPMEGMGSAFQLNNIPVNLAERIEIYKGVVPIELGADALGGAINIITNKRNKSYADVSYSYGSFNTHRTNLNLGFSGKKGFTFQLNAIQNYSDNNYKVLTQNWNPEDRTFTRDSVWVRRFHDNYRNESLSLKAGFVNTKFADQLLIGLTLGQEYADVQHSNLMKIVFGAKRRMGNTLMPSLSYAKRDLFLEGLNVKANVNYNRNYNQNIDTSTFEYDWYGKAYAKKSGAIGEGTSTLAEFFNKNASFTFNANYQISDKHSISFNEVWTSYSRENADKQAIKDETDIQDDRASNYKNIVGVSYKYNFNKEWVTTVFGKHYRQSVTGPVNVGSMDWPSYEQGTNSSNSLGYGLATTYFFNHSQVKLSLEKAVRMPTERELLGDQLFERANSELRPESSHNINLGYAYQKDFNDDHAVFVDVSGIYRDVKDFIQRSITSRAGEGVSMNHGRVQNLGVNFEGRYYFRKLLTLGGTLTYQSLINKEKYEQNGNQLSVVYNDRMPNQPYLFGNGEAELRFADLFNKSDLFSIAYSLNYVHSFFLRWESLGSSSTKYIVDEQLSHDLIASYAMKNGRYNVSLEARNLTDQRLYDNFSLQKPGRSFYLKLRYFFM</sequence>
<evidence type="ECO:0000256" key="4">
    <source>
        <dbReference type="ARBA" id="ARBA00022692"/>
    </source>
</evidence>
<organism evidence="10 11">
    <name type="scientific">Candidatus Sphingobacterium stercoripullorum</name>
    <dbReference type="NCBI Taxonomy" id="2838759"/>
    <lineage>
        <taxon>Bacteria</taxon>
        <taxon>Pseudomonadati</taxon>
        <taxon>Bacteroidota</taxon>
        <taxon>Sphingobacteriia</taxon>
        <taxon>Sphingobacteriales</taxon>
        <taxon>Sphingobacteriaceae</taxon>
        <taxon>Sphingobacterium</taxon>
    </lineage>
</organism>
<comment type="similarity">
    <text evidence="8">Belongs to the TonB-dependent receptor family.</text>
</comment>
<evidence type="ECO:0000256" key="7">
    <source>
        <dbReference type="ARBA" id="ARBA00023237"/>
    </source>
</evidence>
<dbReference type="InterPro" id="IPR012910">
    <property type="entry name" value="Plug_dom"/>
</dbReference>
<keyword evidence="6 8" id="KW-0472">Membrane</keyword>
<dbReference type="PANTHER" id="PTHR30069">
    <property type="entry name" value="TONB-DEPENDENT OUTER MEMBRANE RECEPTOR"/>
    <property type="match status" value="1"/>
</dbReference>
<name>A0A9D1W9D3_9SPHI</name>
<evidence type="ECO:0000256" key="8">
    <source>
        <dbReference type="PROSITE-ProRule" id="PRU01360"/>
    </source>
</evidence>
<accession>A0A9D1W9D3</accession>
<dbReference type="SUPFAM" id="SSF49464">
    <property type="entry name" value="Carboxypeptidase regulatory domain-like"/>
    <property type="match status" value="1"/>
</dbReference>
<protein>
    <submittedName>
        <fullName evidence="10">TonB-dependent receptor plug domain-containing protein</fullName>
    </submittedName>
</protein>
<evidence type="ECO:0000259" key="9">
    <source>
        <dbReference type="Pfam" id="PF07715"/>
    </source>
</evidence>
<keyword evidence="3 8" id="KW-1134">Transmembrane beta strand</keyword>
<evidence type="ECO:0000313" key="11">
    <source>
        <dbReference type="Proteomes" id="UP000824156"/>
    </source>
</evidence>
<keyword evidence="5" id="KW-0732">Signal</keyword>
<evidence type="ECO:0000256" key="5">
    <source>
        <dbReference type="ARBA" id="ARBA00022729"/>
    </source>
</evidence>
<dbReference type="InterPro" id="IPR039426">
    <property type="entry name" value="TonB-dep_rcpt-like"/>
</dbReference>
<evidence type="ECO:0000256" key="3">
    <source>
        <dbReference type="ARBA" id="ARBA00022452"/>
    </source>
</evidence>
<dbReference type="GO" id="GO:0009279">
    <property type="term" value="C:cell outer membrane"/>
    <property type="evidence" value="ECO:0007669"/>
    <property type="project" value="UniProtKB-SubCell"/>
</dbReference>
<dbReference type="Gene3D" id="2.60.40.1120">
    <property type="entry name" value="Carboxypeptidase-like, regulatory domain"/>
    <property type="match status" value="1"/>
</dbReference>
<dbReference type="PROSITE" id="PS52016">
    <property type="entry name" value="TONB_DEPENDENT_REC_3"/>
    <property type="match status" value="1"/>
</dbReference>
<dbReference type="Gene3D" id="2.40.170.20">
    <property type="entry name" value="TonB-dependent receptor, beta-barrel domain"/>
    <property type="match status" value="1"/>
</dbReference>
<dbReference type="Gene3D" id="2.170.130.10">
    <property type="entry name" value="TonB-dependent receptor, plug domain"/>
    <property type="match status" value="1"/>
</dbReference>
<dbReference type="PANTHER" id="PTHR30069:SF29">
    <property type="entry name" value="HEMOGLOBIN AND HEMOGLOBIN-HAPTOGLOBIN-BINDING PROTEIN 1-RELATED"/>
    <property type="match status" value="1"/>
</dbReference>
<evidence type="ECO:0000313" key="10">
    <source>
        <dbReference type="EMBL" id="HIX54858.1"/>
    </source>
</evidence>
<dbReference type="GO" id="GO:0015344">
    <property type="term" value="F:siderophore uptake transmembrane transporter activity"/>
    <property type="evidence" value="ECO:0007669"/>
    <property type="project" value="TreeGrafter"/>
</dbReference>
<keyword evidence="10" id="KW-0675">Receptor</keyword>
<keyword evidence="7 8" id="KW-0998">Cell outer membrane</keyword>
<comment type="subcellular location">
    <subcellularLocation>
        <location evidence="1 8">Cell outer membrane</location>
        <topology evidence="1 8">Multi-pass membrane protein</topology>
    </subcellularLocation>
</comment>
<reference evidence="10" key="2">
    <citation type="submission" date="2021-04" db="EMBL/GenBank/DDBJ databases">
        <authorList>
            <person name="Gilroy R."/>
        </authorList>
    </citation>
    <scope>NUCLEOTIDE SEQUENCE</scope>
    <source>
        <strain evidence="10">1719</strain>
    </source>
</reference>
<reference evidence="10" key="1">
    <citation type="journal article" date="2021" name="PeerJ">
        <title>Extensive microbial diversity within the chicken gut microbiome revealed by metagenomics and culture.</title>
        <authorList>
            <person name="Gilroy R."/>
            <person name="Ravi A."/>
            <person name="Getino M."/>
            <person name="Pursley I."/>
            <person name="Horton D.L."/>
            <person name="Alikhan N.F."/>
            <person name="Baker D."/>
            <person name="Gharbi K."/>
            <person name="Hall N."/>
            <person name="Watson M."/>
            <person name="Adriaenssens E.M."/>
            <person name="Foster-Nyarko E."/>
            <person name="Jarju S."/>
            <person name="Secka A."/>
            <person name="Antonio M."/>
            <person name="Oren A."/>
            <person name="Chaudhuri R.R."/>
            <person name="La Ragione R."/>
            <person name="Hildebrand F."/>
            <person name="Pallen M.J."/>
        </authorList>
    </citation>
    <scope>NUCLEOTIDE SEQUENCE</scope>
    <source>
        <strain evidence="10">1719</strain>
    </source>
</reference>
<evidence type="ECO:0000256" key="2">
    <source>
        <dbReference type="ARBA" id="ARBA00022448"/>
    </source>
</evidence>